<organism evidence="6 7">
    <name type="scientific">Mycolicibacterium bacteremicum</name>
    <name type="common">Mycobacterium bacteremicum</name>
    <dbReference type="NCBI Taxonomy" id="564198"/>
    <lineage>
        <taxon>Bacteria</taxon>
        <taxon>Bacillati</taxon>
        <taxon>Actinomycetota</taxon>
        <taxon>Actinomycetes</taxon>
        <taxon>Mycobacteriales</taxon>
        <taxon>Mycobacteriaceae</taxon>
        <taxon>Mycolicibacterium</taxon>
    </lineage>
</organism>
<sequence>MARRSPQTERLVEIVEILAAAPQREYRLTELARLVGLDAATCHPMLTELTRVGWLIKDRSRKTYRLGPRLVAVGAAAQAALPIASYAQPGMHQLSLDTGLPACLFVPSSNDLVIAELTYPEGVHAQQLPLQPGDHIEFGPPLGTVMMAWANQYAVDTWLHRVDTSTVEPGWIWQVLRTIRERRFSVELSPLPQHEMRQLTDFAIGEVHGSRRAERLIGGQQPVMTPELMLGDIDADAIYTPLSVSAACFDAGGAVVAALSVLTMAEPRTGRELTVLGGQVSTAAEALSDRLRPAGFALCKRLPDR</sequence>
<accession>A0A1W9Z227</accession>
<dbReference type="PANTHER" id="PTHR30136">
    <property type="entry name" value="HELIX-TURN-HELIX TRANSCRIPTIONAL REGULATOR, ICLR FAMILY"/>
    <property type="match status" value="1"/>
</dbReference>
<evidence type="ECO:0000259" key="5">
    <source>
        <dbReference type="PROSITE" id="PS51078"/>
    </source>
</evidence>
<proteinExistence type="predicted"/>
<dbReference type="GO" id="GO:0003700">
    <property type="term" value="F:DNA-binding transcription factor activity"/>
    <property type="evidence" value="ECO:0007669"/>
    <property type="project" value="TreeGrafter"/>
</dbReference>
<dbReference type="GO" id="GO:0003677">
    <property type="term" value="F:DNA binding"/>
    <property type="evidence" value="ECO:0007669"/>
    <property type="project" value="UniProtKB-KW"/>
</dbReference>
<dbReference type="RefSeq" id="WP_083056518.1">
    <property type="nucleotide sequence ID" value="NZ_JACKVM010000008.1"/>
</dbReference>
<evidence type="ECO:0000259" key="4">
    <source>
        <dbReference type="PROSITE" id="PS51077"/>
    </source>
</evidence>
<dbReference type="Pfam" id="PF09339">
    <property type="entry name" value="HTH_IclR"/>
    <property type="match status" value="1"/>
</dbReference>
<dbReference type="InterPro" id="IPR014757">
    <property type="entry name" value="Tscrpt_reg_IclR_C"/>
</dbReference>
<keyword evidence="3" id="KW-0804">Transcription</keyword>
<dbReference type="InterPro" id="IPR036388">
    <property type="entry name" value="WH-like_DNA-bd_sf"/>
</dbReference>
<dbReference type="PROSITE" id="PS51077">
    <property type="entry name" value="HTH_ICLR"/>
    <property type="match status" value="1"/>
</dbReference>
<evidence type="ECO:0000313" key="7">
    <source>
        <dbReference type="Proteomes" id="UP000192366"/>
    </source>
</evidence>
<dbReference type="OrthoDB" id="7495200at2"/>
<dbReference type="PANTHER" id="PTHR30136:SF24">
    <property type="entry name" value="HTH-TYPE TRANSCRIPTIONAL REPRESSOR ALLR"/>
    <property type="match status" value="1"/>
</dbReference>
<dbReference type="PROSITE" id="PS51078">
    <property type="entry name" value="ICLR_ED"/>
    <property type="match status" value="1"/>
</dbReference>
<evidence type="ECO:0000256" key="2">
    <source>
        <dbReference type="ARBA" id="ARBA00023125"/>
    </source>
</evidence>
<dbReference type="AlphaFoldDB" id="A0A1W9Z227"/>
<dbReference type="InterPro" id="IPR050707">
    <property type="entry name" value="HTH_MetabolicPath_Reg"/>
</dbReference>
<dbReference type="EMBL" id="MVHJ01000004">
    <property type="protein sequence ID" value="ORA06090.1"/>
    <property type="molecule type" value="Genomic_DNA"/>
</dbReference>
<reference evidence="6 7" key="1">
    <citation type="submission" date="2017-02" db="EMBL/GenBank/DDBJ databases">
        <title>The new phylogeny of genus Mycobacterium.</title>
        <authorList>
            <person name="Tortoli E."/>
            <person name="Trovato A."/>
            <person name="Cirillo D.M."/>
        </authorList>
    </citation>
    <scope>NUCLEOTIDE SEQUENCE [LARGE SCALE GENOMIC DNA]</scope>
    <source>
        <strain evidence="6 7">DSM 45578</strain>
    </source>
</reference>
<comment type="caution">
    <text evidence="6">The sequence shown here is derived from an EMBL/GenBank/DDBJ whole genome shotgun (WGS) entry which is preliminary data.</text>
</comment>
<evidence type="ECO:0000313" key="6">
    <source>
        <dbReference type="EMBL" id="ORA06090.1"/>
    </source>
</evidence>
<dbReference type="STRING" id="564198.BST17_07105"/>
<dbReference type="Gene3D" id="3.30.450.40">
    <property type="match status" value="1"/>
</dbReference>
<evidence type="ECO:0000256" key="1">
    <source>
        <dbReference type="ARBA" id="ARBA00023015"/>
    </source>
</evidence>
<dbReference type="InterPro" id="IPR005471">
    <property type="entry name" value="Tscrpt_reg_IclR_N"/>
</dbReference>
<gene>
    <name evidence="6" type="ORF">BST17_07105</name>
</gene>
<dbReference type="SUPFAM" id="SSF55781">
    <property type="entry name" value="GAF domain-like"/>
    <property type="match status" value="1"/>
</dbReference>
<feature type="domain" description="HTH iclR-type" evidence="4">
    <location>
        <begin position="5"/>
        <end position="68"/>
    </location>
</feature>
<evidence type="ECO:0008006" key="8">
    <source>
        <dbReference type="Google" id="ProtNLM"/>
    </source>
</evidence>
<dbReference type="InterPro" id="IPR029016">
    <property type="entry name" value="GAF-like_dom_sf"/>
</dbReference>
<name>A0A1W9Z227_MYCBA</name>
<keyword evidence="7" id="KW-1185">Reference proteome</keyword>
<keyword evidence="2" id="KW-0238">DNA-binding</keyword>
<protein>
    <recommendedName>
        <fullName evidence="8">IclR family transcriptional regulator</fullName>
    </recommendedName>
</protein>
<dbReference type="GO" id="GO:0045892">
    <property type="term" value="P:negative regulation of DNA-templated transcription"/>
    <property type="evidence" value="ECO:0007669"/>
    <property type="project" value="TreeGrafter"/>
</dbReference>
<keyword evidence="1" id="KW-0805">Transcription regulation</keyword>
<feature type="domain" description="IclR-ED" evidence="5">
    <location>
        <begin position="69"/>
        <end position="293"/>
    </location>
</feature>
<dbReference type="SMART" id="SM00346">
    <property type="entry name" value="HTH_ICLR"/>
    <property type="match status" value="1"/>
</dbReference>
<dbReference type="Gene3D" id="1.10.10.10">
    <property type="entry name" value="Winged helix-like DNA-binding domain superfamily/Winged helix DNA-binding domain"/>
    <property type="match status" value="1"/>
</dbReference>
<dbReference type="Proteomes" id="UP000192366">
    <property type="component" value="Unassembled WGS sequence"/>
</dbReference>
<dbReference type="InterPro" id="IPR036390">
    <property type="entry name" value="WH_DNA-bd_sf"/>
</dbReference>
<dbReference type="SUPFAM" id="SSF46785">
    <property type="entry name" value="Winged helix' DNA-binding domain"/>
    <property type="match status" value="1"/>
</dbReference>
<evidence type="ECO:0000256" key="3">
    <source>
        <dbReference type="ARBA" id="ARBA00023163"/>
    </source>
</evidence>